<evidence type="ECO:0000313" key="1">
    <source>
        <dbReference type="EMBL" id="RIV31541.1"/>
    </source>
</evidence>
<dbReference type="AlphaFoldDB" id="A0A3A1N6X3"/>
<dbReference type="EMBL" id="QXFH01000076">
    <property type="protein sequence ID" value="RIV31541.1"/>
    <property type="molecule type" value="Genomic_DNA"/>
</dbReference>
<dbReference type="SUPFAM" id="SSF52172">
    <property type="entry name" value="CheY-like"/>
    <property type="match status" value="1"/>
</dbReference>
<dbReference type="InterPro" id="IPR016032">
    <property type="entry name" value="Sig_transdc_resp-reg_C-effctor"/>
</dbReference>
<proteinExistence type="predicted"/>
<dbReference type="InterPro" id="IPR011006">
    <property type="entry name" value="CheY-like_superfamily"/>
</dbReference>
<reference evidence="1 2" key="1">
    <citation type="submission" date="2018-08" db="EMBL/GenBank/DDBJ databases">
        <title>Proposal of Muricauda 72 sp.nov. and Muricauda NH166 sp.nov., isolated from seawater.</title>
        <authorList>
            <person name="Cheng H."/>
            <person name="Wu Y.-H."/>
            <person name="Guo L.-L."/>
            <person name="Xu X.-W."/>
        </authorList>
    </citation>
    <scope>NUCLEOTIDE SEQUENCE [LARGE SCALE GENOMIC DNA]</scope>
    <source>
        <strain evidence="1 2">KCTC 22173</strain>
    </source>
</reference>
<name>A0A3A1N6X3_9FLAO</name>
<dbReference type="PANTHER" id="PTHR45566:SF1">
    <property type="entry name" value="HTH-TYPE TRANSCRIPTIONAL REGULATOR YHJB-RELATED"/>
    <property type="match status" value="1"/>
</dbReference>
<organism evidence="1 2">
    <name type="scientific">Flagellimonas lutimaris</name>
    <dbReference type="NCBI Taxonomy" id="475082"/>
    <lineage>
        <taxon>Bacteria</taxon>
        <taxon>Pseudomonadati</taxon>
        <taxon>Bacteroidota</taxon>
        <taxon>Flavobacteriia</taxon>
        <taxon>Flavobacteriales</taxon>
        <taxon>Flavobacteriaceae</taxon>
        <taxon>Flagellimonas</taxon>
    </lineage>
</organism>
<dbReference type="OrthoDB" id="659223at2"/>
<keyword evidence="2" id="KW-1185">Reference proteome</keyword>
<sequence length="221" mass="25392">MFKKVLIAEDFQDTNQGISEMLREKLHIPSLQEEFYCDKAHNRLKYALGENEPFELLITDLFFKEDHVERKLTSGLELIGAARAIQPNLKIIVNSMEDNPAKVNALFKETKINGYVCKGRHGLKELVNAVQEVFHNRTYVSPGIDLNVSNNVFELEEFDLMILQGLADGLTKKEISEKFKREHITPNSESTIDKRVSKLFDKFGAKNTNHLIAKMIREEKI</sequence>
<dbReference type="Proteomes" id="UP000266067">
    <property type="component" value="Unassembled WGS sequence"/>
</dbReference>
<dbReference type="InterPro" id="IPR051015">
    <property type="entry name" value="EvgA-like"/>
</dbReference>
<protein>
    <submittedName>
        <fullName evidence="1">DNA-binding response regulator</fullName>
    </submittedName>
</protein>
<dbReference type="GO" id="GO:0003677">
    <property type="term" value="F:DNA binding"/>
    <property type="evidence" value="ECO:0007669"/>
    <property type="project" value="UniProtKB-KW"/>
</dbReference>
<dbReference type="RefSeq" id="WP_119608820.1">
    <property type="nucleotide sequence ID" value="NZ_QXFH01000076.1"/>
</dbReference>
<dbReference type="Gene3D" id="1.10.10.10">
    <property type="entry name" value="Winged helix-like DNA-binding domain superfamily/Winged helix DNA-binding domain"/>
    <property type="match status" value="1"/>
</dbReference>
<comment type="caution">
    <text evidence="1">The sequence shown here is derived from an EMBL/GenBank/DDBJ whole genome shotgun (WGS) entry which is preliminary data.</text>
</comment>
<gene>
    <name evidence="1" type="ORF">D2V08_13935</name>
</gene>
<accession>A0A3A1N6X3</accession>
<dbReference type="GO" id="GO:0006355">
    <property type="term" value="P:regulation of DNA-templated transcription"/>
    <property type="evidence" value="ECO:0007669"/>
    <property type="project" value="InterPro"/>
</dbReference>
<dbReference type="PANTHER" id="PTHR45566">
    <property type="entry name" value="HTH-TYPE TRANSCRIPTIONAL REGULATOR YHJB-RELATED"/>
    <property type="match status" value="1"/>
</dbReference>
<evidence type="ECO:0000313" key="2">
    <source>
        <dbReference type="Proteomes" id="UP000266067"/>
    </source>
</evidence>
<keyword evidence="1" id="KW-0238">DNA-binding</keyword>
<dbReference type="SUPFAM" id="SSF46894">
    <property type="entry name" value="C-terminal effector domain of the bipartite response regulators"/>
    <property type="match status" value="1"/>
</dbReference>
<dbReference type="Gene3D" id="3.40.50.2300">
    <property type="match status" value="1"/>
</dbReference>
<dbReference type="InterPro" id="IPR036388">
    <property type="entry name" value="WH-like_DNA-bd_sf"/>
</dbReference>